<gene>
    <name evidence="4" type="ORF">GCM10023350_23920</name>
</gene>
<dbReference type="InterPro" id="IPR009057">
    <property type="entry name" value="Homeodomain-like_sf"/>
</dbReference>
<evidence type="ECO:0000313" key="4">
    <source>
        <dbReference type="EMBL" id="GAA4738777.1"/>
    </source>
</evidence>
<organism evidence="4 5">
    <name type="scientific">Nocardioides endophyticus</name>
    <dbReference type="NCBI Taxonomy" id="1353775"/>
    <lineage>
        <taxon>Bacteria</taxon>
        <taxon>Bacillati</taxon>
        <taxon>Actinomycetota</taxon>
        <taxon>Actinomycetes</taxon>
        <taxon>Propionibacteriales</taxon>
        <taxon>Nocardioidaceae</taxon>
        <taxon>Nocardioides</taxon>
    </lineage>
</organism>
<protein>
    <submittedName>
        <fullName evidence="4">TetR/AcrR family transcriptional regulator</fullName>
    </submittedName>
</protein>
<keyword evidence="5" id="KW-1185">Reference proteome</keyword>
<dbReference type="SUPFAM" id="SSF46689">
    <property type="entry name" value="Homeodomain-like"/>
    <property type="match status" value="1"/>
</dbReference>
<dbReference type="PRINTS" id="PR00455">
    <property type="entry name" value="HTHTETR"/>
</dbReference>
<dbReference type="InterPro" id="IPR050109">
    <property type="entry name" value="HTH-type_TetR-like_transc_reg"/>
</dbReference>
<name>A0ABP8YT08_9ACTN</name>
<feature type="domain" description="HTH tetR-type" evidence="3">
    <location>
        <begin position="23"/>
        <end position="82"/>
    </location>
</feature>
<accession>A0ABP8YT08</accession>
<feature type="DNA-binding region" description="H-T-H motif" evidence="2">
    <location>
        <begin position="45"/>
        <end position="64"/>
    </location>
</feature>
<keyword evidence="1 2" id="KW-0238">DNA-binding</keyword>
<evidence type="ECO:0000256" key="2">
    <source>
        <dbReference type="PROSITE-ProRule" id="PRU00335"/>
    </source>
</evidence>
<dbReference type="Proteomes" id="UP001499882">
    <property type="component" value="Unassembled WGS sequence"/>
</dbReference>
<dbReference type="PANTHER" id="PTHR30055">
    <property type="entry name" value="HTH-TYPE TRANSCRIPTIONAL REGULATOR RUTR"/>
    <property type="match status" value="1"/>
</dbReference>
<reference evidence="5" key="1">
    <citation type="journal article" date="2019" name="Int. J. Syst. Evol. Microbiol.">
        <title>The Global Catalogue of Microorganisms (GCM) 10K type strain sequencing project: providing services to taxonomists for standard genome sequencing and annotation.</title>
        <authorList>
            <consortium name="The Broad Institute Genomics Platform"/>
            <consortium name="The Broad Institute Genome Sequencing Center for Infectious Disease"/>
            <person name="Wu L."/>
            <person name="Ma J."/>
        </authorList>
    </citation>
    <scope>NUCLEOTIDE SEQUENCE [LARGE SCALE GENOMIC DNA]</scope>
    <source>
        <strain evidence="5">JCM 18532</strain>
    </source>
</reference>
<dbReference type="PROSITE" id="PS50977">
    <property type="entry name" value="HTH_TETR_2"/>
    <property type="match status" value="1"/>
</dbReference>
<dbReference type="InterPro" id="IPR001647">
    <property type="entry name" value="HTH_TetR"/>
</dbReference>
<comment type="caution">
    <text evidence="4">The sequence shown here is derived from an EMBL/GenBank/DDBJ whole genome shotgun (WGS) entry which is preliminary data.</text>
</comment>
<dbReference type="Pfam" id="PF00440">
    <property type="entry name" value="TetR_N"/>
    <property type="match status" value="1"/>
</dbReference>
<dbReference type="EMBL" id="BAABKN010000014">
    <property type="protein sequence ID" value="GAA4738777.1"/>
    <property type="molecule type" value="Genomic_DNA"/>
</dbReference>
<evidence type="ECO:0000256" key="1">
    <source>
        <dbReference type="ARBA" id="ARBA00023125"/>
    </source>
</evidence>
<sequence length="205" mass="22949">MLTHLCFQVVDTKRERARPMSPDERREAIIAATRPLLYEHGRATTTKLIAEAAGIAEGTVFRAFATKEELFDAVMEAEFDPIVFLQEVARIDPDTELRERLVAFTTLLQHRFVSIFSLMAAMGMRKPPSTISDPEARKRLASGGLALLLAPDAHRFTLPVERVVDLVRLLTFSGSHPHISDQRPLSPEEIVDVILHGILKDEDPT</sequence>
<dbReference type="PANTHER" id="PTHR30055:SF235">
    <property type="entry name" value="TRANSCRIPTIONAL REGULATORY PROTEIN"/>
    <property type="match status" value="1"/>
</dbReference>
<dbReference type="Gene3D" id="1.10.357.10">
    <property type="entry name" value="Tetracycline Repressor, domain 2"/>
    <property type="match status" value="1"/>
</dbReference>
<evidence type="ECO:0000259" key="3">
    <source>
        <dbReference type="PROSITE" id="PS50977"/>
    </source>
</evidence>
<proteinExistence type="predicted"/>
<evidence type="ECO:0000313" key="5">
    <source>
        <dbReference type="Proteomes" id="UP001499882"/>
    </source>
</evidence>